<feature type="region of interest" description="Disordered" evidence="1">
    <location>
        <begin position="127"/>
        <end position="232"/>
    </location>
</feature>
<feature type="compositionally biased region" description="Basic and acidic residues" evidence="1">
    <location>
        <begin position="206"/>
        <end position="224"/>
    </location>
</feature>
<dbReference type="Gene3D" id="3.90.50.10">
    <property type="entry name" value="Photosynthetic Reaction Center, subunit H, domain 2"/>
    <property type="match status" value="1"/>
</dbReference>
<dbReference type="EMBL" id="JBIASD010000049">
    <property type="protein sequence ID" value="MFF3671573.1"/>
    <property type="molecule type" value="Genomic_DNA"/>
</dbReference>
<dbReference type="SUPFAM" id="SSF50346">
    <property type="entry name" value="PRC-barrel domain"/>
    <property type="match status" value="1"/>
</dbReference>
<evidence type="ECO:0000313" key="4">
    <source>
        <dbReference type="Proteomes" id="UP001602013"/>
    </source>
</evidence>
<protein>
    <submittedName>
        <fullName evidence="3">PRC-barrel domain-containing protein</fullName>
    </submittedName>
</protein>
<gene>
    <name evidence="3" type="ORF">ACFYXI_38920</name>
</gene>
<comment type="caution">
    <text evidence="3">The sequence shown here is derived from an EMBL/GenBank/DDBJ whole genome shotgun (WGS) entry which is preliminary data.</text>
</comment>
<evidence type="ECO:0000256" key="1">
    <source>
        <dbReference type="SAM" id="MobiDB-lite"/>
    </source>
</evidence>
<keyword evidence="4" id="KW-1185">Reference proteome</keyword>
<name>A0ABW6T506_9ACTN</name>
<dbReference type="RefSeq" id="WP_387417742.1">
    <property type="nucleotide sequence ID" value="NZ_JBIASD010000049.1"/>
</dbReference>
<accession>A0ABW6T506</accession>
<dbReference type="Proteomes" id="UP001602013">
    <property type="component" value="Unassembled WGS sequence"/>
</dbReference>
<reference evidence="3 4" key="1">
    <citation type="submission" date="2024-10" db="EMBL/GenBank/DDBJ databases">
        <title>The Natural Products Discovery Center: Release of the First 8490 Sequenced Strains for Exploring Actinobacteria Biosynthetic Diversity.</title>
        <authorList>
            <person name="Kalkreuter E."/>
            <person name="Kautsar S.A."/>
            <person name="Yang D."/>
            <person name="Bader C.D."/>
            <person name="Teijaro C.N."/>
            <person name="Fluegel L."/>
            <person name="Davis C.M."/>
            <person name="Simpson J.R."/>
            <person name="Lauterbach L."/>
            <person name="Steele A.D."/>
            <person name="Gui C."/>
            <person name="Meng S."/>
            <person name="Li G."/>
            <person name="Viehrig K."/>
            <person name="Ye F."/>
            <person name="Su P."/>
            <person name="Kiefer A.F."/>
            <person name="Nichols A."/>
            <person name="Cepeda A.J."/>
            <person name="Yan W."/>
            <person name="Fan B."/>
            <person name="Jiang Y."/>
            <person name="Adhikari A."/>
            <person name="Zheng C.-J."/>
            <person name="Schuster L."/>
            <person name="Cowan T.M."/>
            <person name="Smanski M.J."/>
            <person name="Chevrette M.G."/>
            <person name="De Carvalho L.P.S."/>
            <person name="Shen B."/>
        </authorList>
    </citation>
    <scope>NUCLEOTIDE SEQUENCE [LARGE SCALE GENOMIC DNA]</scope>
    <source>
        <strain evidence="3 4">NPDC002173</strain>
    </source>
</reference>
<feature type="domain" description="PRC-barrel" evidence="2">
    <location>
        <begin position="10"/>
        <end position="75"/>
    </location>
</feature>
<dbReference type="InterPro" id="IPR027275">
    <property type="entry name" value="PRC-brl_dom"/>
</dbReference>
<proteinExistence type="predicted"/>
<evidence type="ECO:0000259" key="2">
    <source>
        <dbReference type="Pfam" id="PF05239"/>
    </source>
</evidence>
<evidence type="ECO:0000313" key="3">
    <source>
        <dbReference type="EMBL" id="MFF3671573.1"/>
    </source>
</evidence>
<dbReference type="Pfam" id="PF05239">
    <property type="entry name" value="PRC"/>
    <property type="match status" value="1"/>
</dbReference>
<dbReference type="InterPro" id="IPR011033">
    <property type="entry name" value="PRC_barrel-like_sf"/>
</dbReference>
<sequence>MITQEQIPRVLDIPVQGTGGQRLGEVKHVFLDDDTGQPEWLCVKTGLFGSHETFVPIRDADLVEDHVEVPYDKERVKGAPHVDVDAGGHLSVEQERELYRYYDMSWEQANEPGTGWAHTAGQQERERMAGGFRDETTTRPEGTIRPESATRPEGTIRPGETTGGPVTGPQETRRPGESFQPGERASIQPEQRTREPFRVRLRRYLRPGESRGERPDAKRDDFGDKGQSGRPF</sequence>
<feature type="compositionally biased region" description="Basic and acidic residues" evidence="1">
    <location>
        <begin position="127"/>
        <end position="150"/>
    </location>
</feature>
<dbReference type="InterPro" id="IPR014747">
    <property type="entry name" value="Bac_photo_RC_H_C"/>
</dbReference>
<organism evidence="3 4">
    <name type="scientific">Microtetraspora malaysiensis</name>
    <dbReference type="NCBI Taxonomy" id="161358"/>
    <lineage>
        <taxon>Bacteria</taxon>
        <taxon>Bacillati</taxon>
        <taxon>Actinomycetota</taxon>
        <taxon>Actinomycetes</taxon>
        <taxon>Streptosporangiales</taxon>
        <taxon>Streptosporangiaceae</taxon>
        <taxon>Microtetraspora</taxon>
    </lineage>
</organism>